<dbReference type="EMBL" id="FNCY01000011">
    <property type="protein sequence ID" value="SDH96778.1"/>
    <property type="molecule type" value="Genomic_DNA"/>
</dbReference>
<dbReference type="SUPFAM" id="SSF55073">
    <property type="entry name" value="Nucleotide cyclase"/>
    <property type="match status" value="1"/>
</dbReference>
<dbReference type="PANTHER" id="PTHR45138:SF9">
    <property type="entry name" value="DIGUANYLATE CYCLASE DGCM-RELATED"/>
    <property type="match status" value="1"/>
</dbReference>
<dbReference type="FunFam" id="3.30.70.270:FF:000001">
    <property type="entry name" value="Diguanylate cyclase domain protein"/>
    <property type="match status" value="1"/>
</dbReference>
<dbReference type="InterPro" id="IPR000160">
    <property type="entry name" value="GGDEF_dom"/>
</dbReference>
<dbReference type="Gene3D" id="3.30.70.270">
    <property type="match status" value="1"/>
</dbReference>
<dbReference type="RefSeq" id="WP_176785882.1">
    <property type="nucleotide sequence ID" value="NZ_FNCY01000011.1"/>
</dbReference>
<dbReference type="EC" id="2.7.7.65" evidence="1"/>
<dbReference type="NCBIfam" id="TIGR00254">
    <property type="entry name" value="GGDEF"/>
    <property type="match status" value="1"/>
</dbReference>
<dbReference type="Pfam" id="PF00990">
    <property type="entry name" value="GGDEF"/>
    <property type="match status" value="1"/>
</dbReference>
<keyword evidence="5" id="KW-1185">Reference proteome</keyword>
<feature type="domain" description="GGDEF" evidence="3">
    <location>
        <begin position="138"/>
        <end position="269"/>
    </location>
</feature>
<dbReference type="GO" id="GO:1902201">
    <property type="term" value="P:negative regulation of bacterial-type flagellum-dependent cell motility"/>
    <property type="evidence" value="ECO:0007669"/>
    <property type="project" value="TreeGrafter"/>
</dbReference>
<dbReference type="GO" id="GO:0005886">
    <property type="term" value="C:plasma membrane"/>
    <property type="evidence" value="ECO:0007669"/>
    <property type="project" value="TreeGrafter"/>
</dbReference>
<evidence type="ECO:0000256" key="1">
    <source>
        <dbReference type="ARBA" id="ARBA00012528"/>
    </source>
</evidence>
<reference evidence="4 5" key="1">
    <citation type="submission" date="2016-10" db="EMBL/GenBank/DDBJ databases">
        <authorList>
            <person name="de Groot N.N."/>
        </authorList>
    </citation>
    <scope>NUCLEOTIDE SEQUENCE [LARGE SCALE GENOMIC DNA]</scope>
    <source>
        <strain evidence="4 5">DSM 5885</strain>
    </source>
</reference>
<accession>A0A1G8GQT4</accession>
<protein>
    <recommendedName>
        <fullName evidence="1">diguanylate cyclase</fullName>
        <ecNumber evidence="1">2.7.7.65</ecNumber>
    </recommendedName>
</protein>
<dbReference type="AlphaFoldDB" id="A0A1G8GQT4"/>
<organism evidence="4 5">
    <name type="scientific">Propionivibrio dicarboxylicus</name>
    <dbReference type="NCBI Taxonomy" id="83767"/>
    <lineage>
        <taxon>Bacteria</taxon>
        <taxon>Pseudomonadati</taxon>
        <taxon>Pseudomonadota</taxon>
        <taxon>Betaproteobacteria</taxon>
        <taxon>Rhodocyclales</taxon>
        <taxon>Rhodocyclaceae</taxon>
        <taxon>Propionivibrio</taxon>
    </lineage>
</organism>
<dbReference type="CDD" id="cd01949">
    <property type="entry name" value="GGDEF"/>
    <property type="match status" value="1"/>
</dbReference>
<dbReference type="Proteomes" id="UP000198607">
    <property type="component" value="Unassembled WGS sequence"/>
</dbReference>
<dbReference type="SMART" id="SM00267">
    <property type="entry name" value="GGDEF"/>
    <property type="match status" value="1"/>
</dbReference>
<comment type="catalytic activity">
    <reaction evidence="2">
        <text>2 GTP = 3',3'-c-di-GMP + 2 diphosphate</text>
        <dbReference type="Rhea" id="RHEA:24898"/>
        <dbReference type="ChEBI" id="CHEBI:33019"/>
        <dbReference type="ChEBI" id="CHEBI:37565"/>
        <dbReference type="ChEBI" id="CHEBI:58805"/>
        <dbReference type="EC" id="2.7.7.65"/>
    </reaction>
</comment>
<evidence type="ECO:0000313" key="4">
    <source>
        <dbReference type="EMBL" id="SDH96778.1"/>
    </source>
</evidence>
<proteinExistence type="predicted"/>
<dbReference type="InterPro" id="IPR043128">
    <property type="entry name" value="Rev_trsase/Diguanyl_cyclase"/>
</dbReference>
<evidence type="ECO:0000256" key="2">
    <source>
        <dbReference type="ARBA" id="ARBA00034247"/>
    </source>
</evidence>
<sequence>MALTKSSACLEEAELQALIMRLVDAPEHADNPMREPLLRLVKHCEGQRERLERLVRISDGYHSISRDQRLSLAEQYDKQLRRLEKLARISDRYQNSLRELSEALKDSASHDPLTGLDNRRALTERLREESERATRKHQAYALSILDVDRFKLINDRFGHDIGDKALCAISDAIRGSLREYDACGRWGGEEFLILLPETASEYASQVIERVRAAIAQIRIDVQESALPPITASFGLTLYRPGESFSDTISRADTLLRVAKAQGRNRVIVD</sequence>
<dbReference type="NCBIfam" id="NF038266">
    <property type="entry name" value="diguan_SiaD"/>
    <property type="match status" value="1"/>
</dbReference>
<dbReference type="GO" id="GO:0052621">
    <property type="term" value="F:diguanylate cyclase activity"/>
    <property type="evidence" value="ECO:0007669"/>
    <property type="project" value="UniProtKB-EC"/>
</dbReference>
<gene>
    <name evidence="4" type="ORF">SAMN05660652_02608</name>
</gene>
<dbReference type="PANTHER" id="PTHR45138">
    <property type="entry name" value="REGULATORY COMPONENTS OF SENSORY TRANSDUCTION SYSTEM"/>
    <property type="match status" value="1"/>
</dbReference>
<dbReference type="InterPro" id="IPR029787">
    <property type="entry name" value="Nucleotide_cyclase"/>
</dbReference>
<dbReference type="GO" id="GO:0043709">
    <property type="term" value="P:cell adhesion involved in single-species biofilm formation"/>
    <property type="evidence" value="ECO:0007669"/>
    <property type="project" value="TreeGrafter"/>
</dbReference>
<evidence type="ECO:0000313" key="5">
    <source>
        <dbReference type="Proteomes" id="UP000198607"/>
    </source>
</evidence>
<name>A0A1G8GQT4_9RHOO</name>
<dbReference type="PROSITE" id="PS50887">
    <property type="entry name" value="GGDEF"/>
    <property type="match status" value="1"/>
</dbReference>
<evidence type="ECO:0000259" key="3">
    <source>
        <dbReference type="PROSITE" id="PS50887"/>
    </source>
</evidence>
<dbReference type="STRING" id="83767.SAMN05660652_02608"/>
<dbReference type="InterPro" id="IPR050469">
    <property type="entry name" value="Diguanylate_Cyclase"/>
</dbReference>